<dbReference type="InterPro" id="IPR017945">
    <property type="entry name" value="DHBP_synth_RibB-like_a/b_dom"/>
</dbReference>
<dbReference type="GO" id="GO:0005525">
    <property type="term" value="F:GTP binding"/>
    <property type="evidence" value="ECO:0007669"/>
    <property type="project" value="UniProtKB-KW"/>
</dbReference>
<comment type="similarity">
    <text evidence="11">Belongs to the DHBP synthase family.</text>
</comment>
<dbReference type="PANTHER" id="PTHR21327">
    <property type="entry name" value="GTP CYCLOHYDROLASE II-RELATED"/>
    <property type="match status" value="1"/>
</dbReference>
<keyword evidence="11" id="KW-0460">Magnesium</keyword>
<comment type="subunit">
    <text evidence="11">Homodimer.</text>
</comment>
<keyword evidence="11" id="KW-0456">Lyase</keyword>
<sequence>MSKLVQRAWRNFKLFNGLHGVNSFSANGSTLNSSFISIDGSKSPFSTKGIGKIRAAVVSDGGDLLSYSNGNNAAEKRTFIDNKPVEIKLQPDAIAFGTLGADTAPIPNDFPIDNDEFDLDRPTEGFSSIPEAIEDIRQGKMVVVVDDEDRENEGDVIMAAELATPEAMAFIVKHGTGIVCVSMAGEYLDRLQLPLMVNQNENDEKLRTAFTVTVDAKHGTTTGVSARDRATTVLALASRDSKPEDFNRPGHIFPLRYRDGGVLKRAGHTEASVDLAVLAGLDPVAVLCEIVDDDGSMARLPKLRQFAQQENLKLYLLLI</sequence>
<keyword evidence="4" id="KW-0150">Chloroplast</keyword>
<dbReference type="GO" id="GO:0008686">
    <property type="term" value="F:3,4-dihydroxy-2-butanone-4-phosphate synthase activity"/>
    <property type="evidence" value="ECO:0007669"/>
    <property type="project" value="UniProtKB-EC"/>
</dbReference>
<proteinExistence type="inferred from homology"/>
<reference evidence="12 13" key="1">
    <citation type="journal article" date="2020" name="Mol. Plant">
        <title>The Chromosome-Based Rubber Tree Genome Provides New Insights into Spurge Genome Evolution and Rubber Biosynthesis.</title>
        <authorList>
            <person name="Liu J."/>
            <person name="Shi C."/>
            <person name="Shi C.C."/>
            <person name="Li W."/>
            <person name="Zhang Q.J."/>
            <person name="Zhang Y."/>
            <person name="Li K."/>
            <person name="Lu H.F."/>
            <person name="Shi C."/>
            <person name="Zhu S.T."/>
            <person name="Xiao Z.Y."/>
            <person name="Nan H."/>
            <person name="Yue Y."/>
            <person name="Zhu X.G."/>
            <person name="Wu Y."/>
            <person name="Hong X.N."/>
            <person name="Fan G.Y."/>
            <person name="Tong Y."/>
            <person name="Zhang D."/>
            <person name="Mao C.L."/>
            <person name="Liu Y.L."/>
            <person name="Hao S.J."/>
            <person name="Liu W.Q."/>
            <person name="Lv M.Q."/>
            <person name="Zhang H.B."/>
            <person name="Liu Y."/>
            <person name="Hu-Tang G.R."/>
            <person name="Wang J.P."/>
            <person name="Wang J.H."/>
            <person name="Sun Y.H."/>
            <person name="Ni S.B."/>
            <person name="Chen W.B."/>
            <person name="Zhang X.C."/>
            <person name="Jiao Y.N."/>
            <person name="Eichler E.E."/>
            <person name="Li G.H."/>
            <person name="Liu X."/>
            <person name="Gao L.Z."/>
        </authorList>
    </citation>
    <scope>NUCLEOTIDE SEQUENCE [LARGE SCALE GENOMIC DNA]</scope>
    <source>
        <strain evidence="13">cv. GT1</strain>
        <tissue evidence="12">Leaf</tissue>
    </source>
</reference>
<dbReference type="GO" id="GO:0046872">
    <property type="term" value="F:metal ion binding"/>
    <property type="evidence" value="ECO:0007669"/>
    <property type="project" value="UniProtKB-KW"/>
</dbReference>
<organism evidence="12 13">
    <name type="scientific">Hevea brasiliensis</name>
    <name type="common">Para rubber tree</name>
    <name type="synonym">Siphonia brasiliensis</name>
    <dbReference type="NCBI Taxonomy" id="3981"/>
    <lineage>
        <taxon>Eukaryota</taxon>
        <taxon>Viridiplantae</taxon>
        <taxon>Streptophyta</taxon>
        <taxon>Embryophyta</taxon>
        <taxon>Tracheophyta</taxon>
        <taxon>Spermatophyta</taxon>
        <taxon>Magnoliopsida</taxon>
        <taxon>eudicotyledons</taxon>
        <taxon>Gunneridae</taxon>
        <taxon>Pentapetalae</taxon>
        <taxon>rosids</taxon>
        <taxon>fabids</taxon>
        <taxon>Malpighiales</taxon>
        <taxon>Euphorbiaceae</taxon>
        <taxon>Crotonoideae</taxon>
        <taxon>Micrandreae</taxon>
        <taxon>Hevea</taxon>
    </lineage>
</organism>
<keyword evidence="9" id="KW-0809">Transit peptide</keyword>
<comment type="function">
    <text evidence="11">Catalyzes the conversion of D-ribulose 5-phosphate to formate and 3,4-dihydroxy-2-butanone 4-phosphate.</text>
</comment>
<evidence type="ECO:0000256" key="5">
    <source>
        <dbReference type="ARBA" id="ARBA00022619"/>
    </source>
</evidence>
<dbReference type="EMBL" id="JAAGAX010000003">
    <property type="protein sequence ID" value="KAF2320425.1"/>
    <property type="molecule type" value="Genomic_DNA"/>
</dbReference>
<gene>
    <name evidence="12" type="ORF">GH714_027487</name>
</gene>
<evidence type="ECO:0000256" key="2">
    <source>
        <dbReference type="ARBA" id="ARBA00005520"/>
    </source>
</evidence>
<dbReference type="GO" id="GO:0009231">
    <property type="term" value="P:riboflavin biosynthetic process"/>
    <property type="evidence" value="ECO:0007669"/>
    <property type="project" value="UniProtKB-UniPathway"/>
</dbReference>
<evidence type="ECO:0000256" key="8">
    <source>
        <dbReference type="ARBA" id="ARBA00022741"/>
    </source>
</evidence>
<evidence type="ECO:0000256" key="9">
    <source>
        <dbReference type="ARBA" id="ARBA00022946"/>
    </source>
</evidence>
<comment type="catalytic activity">
    <reaction evidence="11">
        <text>D-ribulose 5-phosphate = (2S)-2-hydroxy-3-oxobutyl phosphate + formate + H(+)</text>
        <dbReference type="Rhea" id="RHEA:18457"/>
        <dbReference type="ChEBI" id="CHEBI:15378"/>
        <dbReference type="ChEBI" id="CHEBI:15740"/>
        <dbReference type="ChEBI" id="CHEBI:58121"/>
        <dbReference type="ChEBI" id="CHEBI:58830"/>
        <dbReference type="EC" id="4.1.99.12"/>
    </reaction>
</comment>
<keyword evidence="5 11" id="KW-0686">Riboflavin biosynthesis</keyword>
<dbReference type="UniPathway" id="UPA00275">
    <property type="reaction ID" value="UER00399"/>
</dbReference>
<accession>A0A6A6N6F6</accession>
<comment type="subcellular location">
    <subcellularLocation>
        <location evidence="1">Plastid</location>
        <location evidence="1">Chloroplast</location>
    </subcellularLocation>
</comment>
<comment type="similarity">
    <text evidence="2">In the N-terminal section; belongs to the DHBP synthase family.</text>
</comment>
<keyword evidence="7 11" id="KW-0479">Metal-binding</keyword>
<dbReference type="FunFam" id="3.90.870.10:FF:000005">
    <property type="entry name" value="Bifunctional riboflavin biosynthesis protein RIBA 1 chloroplastic"/>
    <property type="match status" value="1"/>
</dbReference>
<keyword evidence="10" id="KW-0342">GTP-binding</keyword>
<comment type="pathway">
    <text evidence="11">Cofactor biosynthesis; riboflavin biosynthesis; 2-hydroxy-3-oxobutyl phosphate from D-ribulose 5-phosphate: step 1/1.</text>
</comment>
<keyword evidence="8" id="KW-0547">Nucleotide-binding</keyword>
<dbReference type="GO" id="GO:0009507">
    <property type="term" value="C:chloroplast"/>
    <property type="evidence" value="ECO:0007669"/>
    <property type="project" value="UniProtKB-SubCell"/>
</dbReference>
<dbReference type="EC" id="4.1.99.12" evidence="11"/>
<comment type="cofactor">
    <cofactor evidence="11">
        <name>Mg(2+)</name>
        <dbReference type="ChEBI" id="CHEBI:18420"/>
    </cofactor>
    <cofactor evidence="11">
        <name>Mn(2+)</name>
        <dbReference type="ChEBI" id="CHEBI:29035"/>
    </cofactor>
    <text evidence="11">Binds 2 divalent metal cations per subunit. Magnesium or manganese.</text>
</comment>
<dbReference type="Pfam" id="PF00926">
    <property type="entry name" value="DHBP_synthase"/>
    <property type="match status" value="1"/>
</dbReference>
<evidence type="ECO:0000256" key="6">
    <source>
        <dbReference type="ARBA" id="ARBA00022640"/>
    </source>
</evidence>
<evidence type="ECO:0000256" key="10">
    <source>
        <dbReference type="ARBA" id="ARBA00023134"/>
    </source>
</evidence>
<evidence type="ECO:0000313" key="13">
    <source>
        <dbReference type="Proteomes" id="UP000467840"/>
    </source>
</evidence>
<evidence type="ECO:0000256" key="4">
    <source>
        <dbReference type="ARBA" id="ARBA00022528"/>
    </source>
</evidence>
<dbReference type="Proteomes" id="UP000467840">
    <property type="component" value="Chromosome 10"/>
</dbReference>
<dbReference type="InterPro" id="IPR000422">
    <property type="entry name" value="DHBP_synthase_RibB"/>
</dbReference>
<evidence type="ECO:0000256" key="11">
    <source>
        <dbReference type="RuleBase" id="RU003843"/>
    </source>
</evidence>
<dbReference type="PANTHER" id="PTHR21327:SF48">
    <property type="entry name" value="BIFUNCTIONAL RIBOFLAVIN BIOSYNTHESIS PROTEIN RIBA 1, CHLOROPLASTIC"/>
    <property type="match status" value="1"/>
</dbReference>
<comment type="caution">
    <text evidence="12">The sequence shown here is derived from an EMBL/GenBank/DDBJ whole genome shotgun (WGS) entry which is preliminary data.</text>
</comment>
<dbReference type="SUPFAM" id="SSF55821">
    <property type="entry name" value="YrdC/RibB"/>
    <property type="match status" value="1"/>
</dbReference>
<keyword evidence="13" id="KW-1185">Reference proteome</keyword>
<name>A0A6A6N6F6_HEVBR</name>
<evidence type="ECO:0000313" key="12">
    <source>
        <dbReference type="EMBL" id="KAF2320425.1"/>
    </source>
</evidence>
<evidence type="ECO:0000256" key="3">
    <source>
        <dbReference type="ARBA" id="ARBA00008976"/>
    </source>
</evidence>
<dbReference type="Gene3D" id="3.90.870.10">
    <property type="entry name" value="DHBP synthase"/>
    <property type="match status" value="1"/>
</dbReference>
<evidence type="ECO:0000256" key="7">
    <source>
        <dbReference type="ARBA" id="ARBA00022723"/>
    </source>
</evidence>
<evidence type="ECO:0000256" key="1">
    <source>
        <dbReference type="ARBA" id="ARBA00004229"/>
    </source>
</evidence>
<keyword evidence="11" id="KW-0464">Manganese</keyword>
<protein>
    <recommendedName>
        <fullName evidence="11">3,4-dihydroxy-2-butanone 4-phosphate synthase</fullName>
        <shortName evidence="11">DHBP synthase</shortName>
        <ecNumber evidence="11">4.1.99.12</ecNumber>
    </recommendedName>
</protein>
<comment type="similarity">
    <text evidence="3">In the C-terminal section; belongs to the GTP cyclohydrolase II family.</text>
</comment>
<keyword evidence="6" id="KW-0934">Plastid</keyword>
<dbReference type="NCBIfam" id="TIGR00506">
    <property type="entry name" value="ribB"/>
    <property type="match status" value="1"/>
</dbReference>
<dbReference type="AlphaFoldDB" id="A0A6A6N6F6"/>